<accession>A0ABD0RV15</accession>
<dbReference type="SUPFAM" id="SSF56436">
    <property type="entry name" value="C-type lectin-like"/>
    <property type="match status" value="1"/>
</dbReference>
<dbReference type="AlphaFoldDB" id="A0ABD0RV15"/>
<dbReference type="Gene3D" id="3.10.100.10">
    <property type="entry name" value="Mannose-Binding Protein A, subunit A"/>
    <property type="match status" value="1"/>
</dbReference>
<feature type="non-terminal residue" evidence="2">
    <location>
        <position position="64"/>
    </location>
</feature>
<gene>
    <name evidence="2" type="ORF">M9458_004829</name>
</gene>
<keyword evidence="3" id="KW-1185">Reference proteome</keyword>
<sequence length="64" mass="7648">KNYIDLPSIHNLQENDQVTKSVLSGWYVWFGLYLDPWEWSDQWDLRFRHWATGQPFNSTDSCVG</sequence>
<evidence type="ECO:0000259" key="1">
    <source>
        <dbReference type="PROSITE" id="PS50041"/>
    </source>
</evidence>
<feature type="domain" description="C-type lectin" evidence="1">
    <location>
        <begin position="6"/>
        <end position="64"/>
    </location>
</feature>
<evidence type="ECO:0000313" key="3">
    <source>
        <dbReference type="Proteomes" id="UP001529510"/>
    </source>
</evidence>
<dbReference type="InterPro" id="IPR016186">
    <property type="entry name" value="C-type_lectin-like/link_sf"/>
</dbReference>
<dbReference type="InterPro" id="IPR001304">
    <property type="entry name" value="C-type_lectin-like"/>
</dbReference>
<proteinExistence type="predicted"/>
<organism evidence="2 3">
    <name type="scientific">Cirrhinus mrigala</name>
    <name type="common">Mrigala</name>
    <dbReference type="NCBI Taxonomy" id="683832"/>
    <lineage>
        <taxon>Eukaryota</taxon>
        <taxon>Metazoa</taxon>
        <taxon>Chordata</taxon>
        <taxon>Craniata</taxon>
        <taxon>Vertebrata</taxon>
        <taxon>Euteleostomi</taxon>
        <taxon>Actinopterygii</taxon>
        <taxon>Neopterygii</taxon>
        <taxon>Teleostei</taxon>
        <taxon>Ostariophysi</taxon>
        <taxon>Cypriniformes</taxon>
        <taxon>Cyprinidae</taxon>
        <taxon>Labeoninae</taxon>
        <taxon>Labeonini</taxon>
        <taxon>Cirrhinus</taxon>
    </lineage>
</organism>
<dbReference type="Proteomes" id="UP001529510">
    <property type="component" value="Unassembled WGS sequence"/>
</dbReference>
<dbReference type="EMBL" id="JAMKFB020000002">
    <property type="protein sequence ID" value="KAL0201642.1"/>
    <property type="molecule type" value="Genomic_DNA"/>
</dbReference>
<reference evidence="2 3" key="1">
    <citation type="submission" date="2024-05" db="EMBL/GenBank/DDBJ databases">
        <title>Genome sequencing and assembly of Indian major carp, Cirrhinus mrigala (Hamilton, 1822).</title>
        <authorList>
            <person name="Mohindra V."/>
            <person name="Chowdhury L.M."/>
            <person name="Lal K."/>
            <person name="Jena J.K."/>
        </authorList>
    </citation>
    <scope>NUCLEOTIDE SEQUENCE [LARGE SCALE GENOMIC DNA]</scope>
    <source>
        <strain evidence="2">CM1030</strain>
        <tissue evidence="2">Blood</tissue>
    </source>
</reference>
<dbReference type="InterPro" id="IPR016187">
    <property type="entry name" value="CTDL_fold"/>
</dbReference>
<evidence type="ECO:0000313" key="2">
    <source>
        <dbReference type="EMBL" id="KAL0201642.1"/>
    </source>
</evidence>
<protein>
    <recommendedName>
        <fullName evidence="1">C-type lectin domain-containing protein</fullName>
    </recommendedName>
</protein>
<dbReference type="PROSITE" id="PS50041">
    <property type="entry name" value="C_TYPE_LECTIN_2"/>
    <property type="match status" value="1"/>
</dbReference>
<dbReference type="PANTHER" id="PTHR45784:SF3">
    <property type="entry name" value="C-TYPE LECTIN DOMAIN FAMILY 4 MEMBER K-LIKE-RELATED"/>
    <property type="match status" value="1"/>
</dbReference>
<name>A0ABD0RV15_CIRMR</name>
<dbReference type="PANTHER" id="PTHR45784">
    <property type="entry name" value="C-TYPE LECTIN DOMAIN FAMILY 20 MEMBER A-RELATED"/>
    <property type="match status" value="1"/>
</dbReference>
<comment type="caution">
    <text evidence="2">The sequence shown here is derived from an EMBL/GenBank/DDBJ whole genome shotgun (WGS) entry which is preliminary data.</text>
</comment>
<feature type="non-terminal residue" evidence="2">
    <location>
        <position position="1"/>
    </location>
</feature>